<evidence type="ECO:0000313" key="3">
    <source>
        <dbReference type="EMBL" id="XAO37359.1"/>
    </source>
</evidence>
<dbReference type="Pfam" id="PF04637">
    <property type="entry name" value="Herpes_pp85"/>
    <property type="match status" value="2"/>
</dbReference>
<dbReference type="InterPro" id="IPR006731">
    <property type="entry name" value="Herpes_pp85"/>
</dbReference>
<feature type="compositionally biased region" description="Basic residues" evidence="2">
    <location>
        <begin position="510"/>
        <end position="519"/>
    </location>
</feature>
<dbReference type="EMBL" id="PP756679">
    <property type="protein sequence ID" value="XAO37219.1"/>
    <property type="molecule type" value="Genomic_DNA"/>
</dbReference>
<protein>
    <submittedName>
        <fullName evidence="3">Tegument protein UL35</fullName>
    </submittedName>
</protein>
<organism evidence="3">
    <name type="scientific">Muromegalovirus muridbeta1</name>
    <dbReference type="NCBI Taxonomy" id="3050323"/>
    <lineage>
        <taxon>Viruses</taxon>
        <taxon>Duplodnaviria</taxon>
        <taxon>Heunggongvirae</taxon>
        <taxon>Peploviricota</taxon>
        <taxon>Herviviricetes</taxon>
        <taxon>Herpesvirales</taxon>
        <taxon>Orthoherpesviridae</taxon>
        <taxon>Betaherpesvirinae</taxon>
        <taxon>Muromegalovirus</taxon>
    </lineage>
</organism>
<reference evidence="3" key="1">
    <citation type="submission" date="2024-05" db="EMBL/GenBank/DDBJ databases">
        <title>Fine-tuning the evolutionary stability and environmental longevity of recombinant transmissible vaccines.</title>
        <authorList>
            <person name="Chan B."/>
            <person name="Nuismer S.L."/>
            <person name="Nichols J."/>
            <person name="Davison A.J."/>
            <person name="Alqirbi H."/>
            <person name="Jarvis M.A."/>
            <person name="Redwood A.J."/>
        </authorList>
    </citation>
    <scope>NUCLEOTIDE SEQUENCE</scope>
    <source>
        <strain evidence="3">K181</strain>
    </source>
</reference>
<dbReference type="SMR" id="A0AAU6W7X0"/>
<dbReference type="GO" id="GO:0043657">
    <property type="term" value="C:host cell"/>
    <property type="evidence" value="ECO:0007669"/>
    <property type="project" value="UniProtKB-SubCell"/>
</dbReference>
<name>A0AAU6W7X0_9BETA</name>
<dbReference type="EMBL" id="PP756678">
    <property type="protein sequence ID" value="XAO37079.1"/>
    <property type="molecule type" value="Genomic_DNA"/>
</dbReference>
<gene>
    <name evidence="3" type="primary">M35</name>
</gene>
<evidence type="ECO:0000256" key="2">
    <source>
        <dbReference type="SAM" id="MobiDB-lite"/>
    </source>
</evidence>
<evidence type="ECO:0000256" key="1">
    <source>
        <dbReference type="ARBA" id="ARBA00004340"/>
    </source>
</evidence>
<dbReference type="EMBL" id="PP756680">
    <property type="protein sequence ID" value="XAO37359.1"/>
    <property type="molecule type" value="Genomic_DNA"/>
</dbReference>
<dbReference type="EMBL" id="PP756681">
    <property type="protein sequence ID" value="XAO37499.1"/>
    <property type="molecule type" value="Genomic_DNA"/>
</dbReference>
<accession>A0AAU6W7X0</accession>
<sequence>MAAPTEEDPRRDTSLMINERCNFPHNMLSEENINFIQDAVCNGDLGAVAALNSGLPMAPYMLEALLAVRVKHRLTKVRQTLEPVICYTISVAHLINGTRILRSATAKHATAWGPNDKHRAESGLRRIYRALNLEDNPFDLVEAVGDLDLSQGAYEGYVRHIYSLMKSLGHDVGHLSRSLDYSTMTVFNYLYESPLFTSQEAVTMYSRNLAGITKMSREPFETLSVVHRSKEPPEILNDMLFLLSVGRMIVLHQESLRALRKNLILTASALCSILYTAYTQVPETKSLFREVAHEAHALLSSRSPDTPNFRPFVACMLQFIKQIIAADVYTCPRYLTNQILAVTARMHGLEGAAMGHDDDLDIEVDPGNPYSAKYRMNNPYNDQNIFKCPRSLVHYVGDALFKKTMTQELLVSCTDQEATYQTYELPSVSELVGEGVAKRAHLTPDQLSHYLSVVSTPVEVVTDDIEDGEQEEDLFADVSVAPASPVRPIRGGGQRMANMRGARPYSTVQRGRRRHESEV</sequence>
<feature type="region of interest" description="Disordered" evidence="2">
    <location>
        <begin position="485"/>
        <end position="519"/>
    </location>
</feature>
<proteinExistence type="predicted"/>
<comment type="subcellular location">
    <subcellularLocation>
        <location evidence="1">Host cell</location>
    </subcellularLocation>
</comment>